<dbReference type="Pfam" id="PF05960">
    <property type="entry name" value="DUF885"/>
    <property type="match status" value="1"/>
</dbReference>
<dbReference type="EMBL" id="CP060697">
    <property type="protein sequence ID" value="QNM82444.1"/>
    <property type="molecule type" value="Genomic_DNA"/>
</dbReference>
<proteinExistence type="predicted"/>
<dbReference type="Proteomes" id="UP000515861">
    <property type="component" value="Chromosome"/>
</dbReference>
<feature type="chain" id="PRO_5028965261" evidence="1">
    <location>
        <begin position="23"/>
        <end position="586"/>
    </location>
</feature>
<dbReference type="PANTHER" id="PTHR33361">
    <property type="entry name" value="GLR0591 PROTEIN"/>
    <property type="match status" value="1"/>
</dbReference>
<keyword evidence="1" id="KW-0732">Signal</keyword>
<dbReference type="AlphaFoldDB" id="A0A7G9L1E5"/>
<keyword evidence="3" id="KW-1185">Reference proteome</keyword>
<organism evidence="2 3">
    <name type="scientific">Sphingomonas sabuli</name>
    <dbReference type="NCBI Taxonomy" id="2764186"/>
    <lineage>
        <taxon>Bacteria</taxon>
        <taxon>Pseudomonadati</taxon>
        <taxon>Pseudomonadota</taxon>
        <taxon>Alphaproteobacteria</taxon>
        <taxon>Sphingomonadales</taxon>
        <taxon>Sphingomonadaceae</taxon>
        <taxon>Sphingomonas</taxon>
    </lineage>
</organism>
<dbReference type="InterPro" id="IPR010281">
    <property type="entry name" value="DUF885"/>
</dbReference>
<accession>A0A7G9L1E5</accession>
<protein>
    <submittedName>
        <fullName evidence="2">DUF885 domain-containing protein</fullName>
    </submittedName>
</protein>
<evidence type="ECO:0000313" key="3">
    <source>
        <dbReference type="Proteomes" id="UP000515861"/>
    </source>
</evidence>
<dbReference type="RefSeq" id="WP_187479399.1">
    <property type="nucleotide sequence ID" value="NZ_CP060697.1"/>
</dbReference>
<feature type="signal peptide" evidence="1">
    <location>
        <begin position="1"/>
        <end position="22"/>
    </location>
</feature>
<evidence type="ECO:0000256" key="1">
    <source>
        <dbReference type="SAM" id="SignalP"/>
    </source>
</evidence>
<reference evidence="2 3" key="1">
    <citation type="submission" date="2020-08" db="EMBL/GenBank/DDBJ databases">
        <title>Sphingomonas sp. sand1-3 16S ribosomal RNA gene Genome sequencing and assembly.</title>
        <authorList>
            <person name="Kang M."/>
        </authorList>
    </citation>
    <scope>NUCLEOTIDE SEQUENCE [LARGE SCALE GENOMIC DNA]</scope>
    <source>
        <strain evidence="3">sand1-3</strain>
    </source>
</reference>
<name>A0A7G9L1E5_9SPHN</name>
<evidence type="ECO:0000313" key="2">
    <source>
        <dbReference type="EMBL" id="QNM82444.1"/>
    </source>
</evidence>
<dbReference type="KEGG" id="ssau:H8M03_10565"/>
<sequence>MRVSTLALAGSALIALASPALAGPAEDFRKLQDDFWTAYLKAAPTFASLNGVDTYAGELERIDRPEMERRVAEARTLLARLDAIPASALSPAEQTNHALLRDQLQTYIDGALFGSNFIPYTSGGTYDQNLAQYLGFLPLKTEADYESFLQRLGKVGDRLRTANAMSLSSARAGYARPCSTLGPLDKITASPPDADPAKSAFYEQFAKPRPTAISAAKWSAMQARARTLITQDINPAITAFNAAYASDLKPACLKSDGMAALPDGKANYAYLVRYHTTTDRSPDDIHQLGLSEVARIRAEMDALAKKSGFASREAMIADMRSNPKYFARTPEELMQYTARMTKTIDGKMPTLFGKLPRLAYTIKEIPAATAEGATTAYYFQGSPEAGIAGTYFVNTSKLDQRPLWEIPALTVHEAVPGHHQQISLQQELDMPVWRKNAAYFTAFVEGWGLYSERLGIEMGLYDTPQKDMGRLGYEMWRAARLVVDTGIHAKGWDKARAVAFMKDNTTLTDANIDAEVNRYISTPGQALAYKLGELKIRELRTLAERELGPKFYLRRFHDAVLEQGPLPLTMLETQVRAWIAREKAKA</sequence>
<gene>
    <name evidence="2" type="ORF">H8M03_10565</name>
</gene>
<dbReference type="PANTHER" id="PTHR33361:SF2">
    <property type="entry name" value="DUF885 DOMAIN-CONTAINING PROTEIN"/>
    <property type="match status" value="1"/>
</dbReference>